<dbReference type="GO" id="GO:0098552">
    <property type="term" value="C:side of membrane"/>
    <property type="evidence" value="ECO:0007669"/>
    <property type="project" value="UniProtKB-KW"/>
</dbReference>
<dbReference type="GO" id="GO:0005615">
    <property type="term" value="C:extracellular space"/>
    <property type="evidence" value="ECO:0007669"/>
    <property type="project" value="TreeGrafter"/>
</dbReference>
<dbReference type="Gene3D" id="2.60.40.1730">
    <property type="entry name" value="tricorn interacting facor f3 domain"/>
    <property type="match status" value="1"/>
</dbReference>
<dbReference type="GO" id="GO:0005737">
    <property type="term" value="C:cytoplasm"/>
    <property type="evidence" value="ECO:0007669"/>
    <property type="project" value="TreeGrafter"/>
</dbReference>
<feature type="domain" description="Peptidase M1 membrane alanine aminopeptidase" evidence="28">
    <location>
        <begin position="375"/>
        <end position="600"/>
    </location>
</feature>
<dbReference type="InParanoid" id="A0A7F5R8J9"/>
<dbReference type="PRINTS" id="PR00756">
    <property type="entry name" value="ALADIPTASE"/>
</dbReference>
<evidence type="ECO:0000256" key="7">
    <source>
        <dbReference type="ARBA" id="ARBA00022438"/>
    </source>
</evidence>
<dbReference type="Pfam" id="PF17900">
    <property type="entry name" value="Peptidase_M1_N"/>
    <property type="match status" value="1"/>
</dbReference>
<evidence type="ECO:0000256" key="3">
    <source>
        <dbReference type="ARBA" id="ARBA00004609"/>
    </source>
</evidence>
<comment type="similarity">
    <text evidence="4">Belongs to the peptidase M1 family.</text>
</comment>
<feature type="site" description="Transition state stabilizer" evidence="25">
    <location>
        <position position="533"/>
    </location>
</feature>
<feature type="region of interest" description="Disordered" evidence="26">
    <location>
        <begin position="84"/>
        <end position="103"/>
    </location>
</feature>
<dbReference type="FunFam" id="1.10.390.10:FF:000001">
    <property type="entry name" value="Aminopeptidase"/>
    <property type="match status" value="1"/>
</dbReference>
<evidence type="ECO:0000256" key="8">
    <source>
        <dbReference type="ARBA" id="ARBA00022475"/>
    </source>
</evidence>
<dbReference type="InterPro" id="IPR045357">
    <property type="entry name" value="Aminopeptidase_N-like_N"/>
</dbReference>
<dbReference type="GO" id="GO:0042277">
    <property type="term" value="F:peptide binding"/>
    <property type="evidence" value="ECO:0007669"/>
    <property type="project" value="TreeGrafter"/>
</dbReference>
<evidence type="ECO:0000259" key="28">
    <source>
        <dbReference type="Pfam" id="PF01433"/>
    </source>
</evidence>
<dbReference type="Pfam" id="PF11838">
    <property type="entry name" value="ERAP1_C"/>
    <property type="match status" value="1"/>
</dbReference>
<dbReference type="InterPro" id="IPR034016">
    <property type="entry name" value="M1_APN-typ"/>
</dbReference>
<evidence type="ECO:0000259" key="30">
    <source>
        <dbReference type="Pfam" id="PF17900"/>
    </source>
</evidence>
<evidence type="ECO:0000256" key="13">
    <source>
        <dbReference type="ARBA" id="ARBA00022729"/>
    </source>
</evidence>
<proteinExistence type="inferred from homology"/>
<keyword evidence="9" id="KW-0336">GPI-anchor</keyword>
<dbReference type="EC" id="3.4.11.2" evidence="5"/>
<evidence type="ECO:0000256" key="19">
    <source>
        <dbReference type="ARBA" id="ARBA00023136"/>
    </source>
</evidence>
<evidence type="ECO:0000256" key="1">
    <source>
        <dbReference type="ARBA" id="ARBA00000098"/>
    </source>
</evidence>
<keyword evidence="22" id="KW-0449">Lipoprotein</keyword>
<dbReference type="Gene3D" id="1.10.390.10">
    <property type="entry name" value="Neutral Protease Domain 2"/>
    <property type="match status" value="1"/>
</dbReference>
<dbReference type="GO" id="GO:0005886">
    <property type="term" value="C:plasma membrane"/>
    <property type="evidence" value="ECO:0007669"/>
    <property type="project" value="UniProtKB-SubCell"/>
</dbReference>
<evidence type="ECO:0000256" key="17">
    <source>
        <dbReference type="ARBA" id="ARBA00022989"/>
    </source>
</evidence>
<dbReference type="GO" id="GO:0043171">
    <property type="term" value="P:peptide catabolic process"/>
    <property type="evidence" value="ECO:0007669"/>
    <property type="project" value="TreeGrafter"/>
</dbReference>
<feature type="domain" description="Aminopeptidase N-like N-terminal" evidence="30">
    <location>
        <begin position="149"/>
        <end position="345"/>
    </location>
</feature>
<dbReference type="PANTHER" id="PTHR11533">
    <property type="entry name" value="PROTEASE M1 ZINC METALLOPROTEASE"/>
    <property type="match status" value="1"/>
</dbReference>
<dbReference type="Gene3D" id="1.25.50.20">
    <property type="match status" value="1"/>
</dbReference>
<keyword evidence="15 24" id="KW-0862">Zinc</keyword>
<keyword evidence="10" id="KW-0645">Protease</keyword>
<evidence type="ECO:0000256" key="11">
    <source>
        <dbReference type="ARBA" id="ARBA00022692"/>
    </source>
</evidence>
<dbReference type="InterPro" id="IPR024571">
    <property type="entry name" value="ERAP1-like_C_dom"/>
</dbReference>
<feature type="binding site" evidence="24">
    <location>
        <position position="447"/>
    </location>
    <ligand>
        <name>Zn(2+)</name>
        <dbReference type="ChEBI" id="CHEBI:29105"/>
        <note>catalytic</note>
    </ligand>
</feature>
<sequence length="1033" mass="119581">MPKTEPNRDHIHKNMTHNGESFNIMEAITTSFRKRKSIIISKCCALILCCAFLVSLVATGLIVYSAVSCESADRNIVRILENPSSRKSSPVRETEPTTSKTTTTLDSLTSSIEISTLFTTISPTSIQTTSKTDGLTSRQLDVRLPKDVVPRSYEIKLIPYMLEGNFTFQGEVSILLNIIYDTYSITLHSDDLVVRNVLVYSAVNKPYRNEKNIPVKIVNFDRKRQFVIIELNEKLQAGIEYYLEIQYTGELKDVLQGIYRSSYTANNKTWWIAATQFQPTDARRAFPCFDEPALKARFKISIARPRNMNSISNMPKLGSKSDIVVGMPGYEWDHFEESLPMSTYLVAFVISNFEKISDGNFSVWARKEALLQARYSLEIGPKILRFYENYFKIKFPLPKIDMIALPDFSAGAMENWGLITYRETAMLYLEGVSDKATLQRVATVISHELAHQWFGNLVTPKWWTDLWLNEGFASYMEYIGTNAIYPEWNVLDQFVVYELQSVFSLDALKSSHEISVEVNNPTEINDIFDRISYAKGATIIRMMDNFLTTEVFQRGLTKYLKARLFGNAEQDDLWAALTLEAHESKVLDLNTTVKEIMDTWTLQTGFPIVTVERDYKNKRFTCKQRRFFIDNRLYSNDTSNGSKWWIPLTYEYKTDDVMRSAWLRAEPEIVLKDKYPEDWLLVNVNQTGYYRVNYDKRNWELLLSQLMNEKEYVKIPTANRAQILDDVMNLAVSGDLDYDLALNITVYLKHEKDYVPWKAALTALEYIEEMVIRTADFEHYKNYMLDLTEKLYHEIGFKEKPTDSQLTIYTRFALLWRVCLLGNLDCVRNAVIQFQNWRMSPDPDRHNPISPNIKSLVYCTAIRVGGQEEWDFAWKRYAASEVGSDKEILLTALGCSREIWLLSRYLHWAVTENSGIRKQDSARVFSAVANNPVGQDLAFRFLKENWLKIRDYVGSSIMLLNAIIRSCTSKSSTRLEIEEMERFAKIMEEDVVTRTIQQAIEQAEANVNWKKRNFEKIVKWLKNYSGNVHANRT</sequence>
<name>A0A7F5R8J9_AGRPL</name>
<dbReference type="AlphaFoldDB" id="A0A7F5R8J9"/>
<evidence type="ECO:0000256" key="14">
    <source>
        <dbReference type="ARBA" id="ARBA00022801"/>
    </source>
</evidence>
<evidence type="ECO:0000256" key="26">
    <source>
        <dbReference type="SAM" id="MobiDB-lite"/>
    </source>
</evidence>
<dbReference type="GO" id="GO:0016285">
    <property type="term" value="F:alanyl aminopeptidase activity"/>
    <property type="evidence" value="ECO:0007669"/>
    <property type="project" value="UniProtKB-EC"/>
</dbReference>
<comment type="subcellular location">
    <subcellularLocation>
        <location evidence="3">Cell membrane</location>
        <topology evidence="3">Lipid-anchor</topology>
        <topology evidence="3">GPI-anchor</topology>
    </subcellularLocation>
    <subcellularLocation>
        <location evidence="2">Membrane</location>
        <topology evidence="2">Single-pass type II membrane protein</topology>
    </subcellularLocation>
</comment>
<evidence type="ECO:0000256" key="22">
    <source>
        <dbReference type="ARBA" id="ARBA00023288"/>
    </source>
</evidence>
<dbReference type="Gene3D" id="2.60.40.1910">
    <property type="match status" value="1"/>
</dbReference>
<evidence type="ECO:0000256" key="27">
    <source>
        <dbReference type="SAM" id="Phobius"/>
    </source>
</evidence>
<dbReference type="InterPro" id="IPR014782">
    <property type="entry name" value="Peptidase_M1_dom"/>
</dbReference>
<gene>
    <name evidence="32" type="primary">LOC108734678</name>
</gene>
<evidence type="ECO:0000256" key="16">
    <source>
        <dbReference type="ARBA" id="ARBA00022968"/>
    </source>
</evidence>
<keyword evidence="11 27" id="KW-0812">Transmembrane</keyword>
<evidence type="ECO:0000313" key="31">
    <source>
        <dbReference type="Proteomes" id="UP000192223"/>
    </source>
</evidence>
<dbReference type="OrthoDB" id="510539at2759"/>
<evidence type="ECO:0000256" key="4">
    <source>
        <dbReference type="ARBA" id="ARBA00010136"/>
    </source>
</evidence>
<dbReference type="Pfam" id="PF01433">
    <property type="entry name" value="Peptidase_M1"/>
    <property type="match status" value="1"/>
</dbReference>
<keyword evidence="8" id="KW-1003">Cell membrane</keyword>
<reference evidence="32" key="1">
    <citation type="submission" date="2025-08" db="UniProtKB">
        <authorList>
            <consortium name="RefSeq"/>
        </authorList>
    </citation>
    <scope>IDENTIFICATION</scope>
    <source>
        <tissue evidence="32">Entire body</tissue>
    </source>
</reference>
<comment type="cofactor">
    <cofactor evidence="24">
        <name>Zn(2+)</name>
        <dbReference type="ChEBI" id="CHEBI:29105"/>
    </cofactor>
    <text evidence="24">Binds 1 zinc ion per subunit.</text>
</comment>
<dbReference type="KEGG" id="apln:108734678"/>
<evidence type="ECO:0000256" key="12">
    <source>
        <dbReference type="ARBA" id="ARBA00022723"/>
    </source>
</evidence>
<feature type="domain" description="ERAP1-like C-terminal" evidence="29">
    <location>
        <begin position="679"/>
        <end position="1004"/>
    </location>
</feature>
<dbReference type="SUPFAM" id="SSF55486">
    <property type="entry name" value="Metalloproteases ('zincins'), catalytic domain"/>
    <property type="match status" value="1"/>
</dbReference>
<dbReference type="CTD" id="43444"/>
<dbReference type="FunFam" id="2.60.40.1910:FF:000008">
    <property type="entry name" value="Aminopeptidase"/>
    <property type="match status" value="1"/>
</dbReference>
<keyword evidence="12 24" id="KW-0479">Metal-binding</keyword>
<evidence type="ECO:0000256" key="5">
    <source>
        <dbReference type="ARBA" id="ARBA00012564"/>
    </source>
</evidence>
<evidence type="ECO:0000313" key="32">
    <source>
        <dbReference type="RefSeq" id="XP_025832297.1"/>
    </source>
</evidence>
<evidence type="ECO:0000256" key="21">
    <source>
        <dbReference type="ARBA" id="ARBA00023180"/>
    </source>
</evidence>
<evidence type="ECO:0000256" key="24">
    <source>
        <dbReference type="PIRSR" id="PIRSR634016-3"/>
    </source>
</evidence>
<dbReference type="Proteomes" id="UP000192223">
    <property type="component" value="Unplaced"/>
</dbReference>
<dbReference type="InterPro" id="IPR027268">
    <property type="entry name" value="Peptidase_M4/M1_CTD_sf"/>
</dbReference>
<dbReference type="SUPFAM" id="SSF63737">
    <property type="entry name" value="Leukotriene A4 hydrolase N-terminal domain"/>
    <property type="match status" value="1"/>
</dbReference>
<keyword evidence="20" id="KW-1015">Disulfide bond</keyword>
<evidence type="ECO:0000256" key="9">
    <source>
        <dbReference type="ARBA" id="ARBA00022622"/>
    </source>
</evidence>
<dbReference type="FunFam" id="1.25.50.20:FF:000001">
    <property type="entry name" value="Aminopeptidase"/>
    <property type="match status" value="1"/>
</dbReference>
<feature type="binding site" evidence="24">
    <location>
        <position position="470"/>
    </location>
    <ligand>
        <name>Zn(2+)</name>
        <dbReference type="ChEBI" id="CHEBI:29105"/>
        <note>catalytic</note>
    </ligand>
</feature>
<keyword evidence="7 32" id="KW-0031">Aminopeptidase</keyword>
<keyword evidence="16" id="KW-0735">Signal-anchor</keyword>
<evidence type="ECO:0000256" key="2">
    <source>
        <dbReference type="ARBA" id="ARBA00004606"/>
    </source>
</evidence>
<organism evidence="31 32">
    <name type="scientific">Agrilus planipennis</name>
    <name type="common">Emerald ash borer</name>
    <name type="synonym">Agrilus marcopoli</name>
    <dbReference type="NCBI Taxonomy" id="224129"/>
    <lineage>
        <taxon>Eukaryota</taxon>
        <taxon>Metazoa</taxon>
        <taxon>Ecdysozoa</taxon>
        <taxon>Arthropoda</taxon>
        <taxon>Hexapoda</taxon>
        <taxon>Insecta</taxon>
        <taxon>Pterygota</taxon>
        <taxon>Neoptera</taxon>
        <taxon>Endopterygota</taxon>
        <taxon>Coleoptera</taxon>
        <taxon>Polyphaga</taxon>
        <taxon>Elateriformia</taxon>
        <taxon>Buprestoidea</taxon>
        <taxon>Buprestidae</taxon>
        <taxon>Agrilinae</taxon>
        <taxon>Agrilus</taxon>
    </lineage>
</organism>
<keyword evidence="14" id="KW-0378">Hydrolase</keyword>
<accession>A0A7F5R8J9</accession>
<protein>
    <recommendedName>
        <fullName evidence="6">Aminopeptidase N</fullName>
        <ecNumber evidence="5">3.4.11.2</ecNumber>
    </recommendedName>
</protein>
<dbReference type="InterPro" id="IPR001930">
    <property type="entry name" value="Peptidase_M1"/>
</dbReference>
<evidence type="ECO:0000256" key="15">
    <source>
        <dbReference type="ARBA" id="ARBA00022833"/>
    </source>
</evidence>
<dbReference type="FunCoup" id="A0A7F5R8J9">
    <property type="interactions" value="464"/>
</dbReference>
<evidence type="ECO:0000256" key="10">
    <source>
        <dbReference type="ARBA" id="ARBA00022670"/>
    </source>
</evidence>
<dbReference type="GO" id="GO:0070006">
    <property type="term" value="F:metalloaminopeptidase activity"/>
    <property type="evidence" value="ECO:0007669"/>
    <property type="project" value="TreeGrafter"/>
</dbReference>
<dbReference type="CDD" id="cd09601">
    <property type="entry name" value="M1_APN-Q_like"/>
    <property type="match status" value="1"/>
</dbReference>
<keyword evidence="18" id="KW-0482">Metalloprotease</keyword>
<dbReference type="GO" id="GO:0008270">
    <property type="term" value="F:zinc ion binding"/>
    <property type="evidence" value="ECO:0007669"/>
    <property type="project" value="InterPro"/>
</dbReference>
<evidence type="ECO:0000256" key="6">
    <source>
        <dbReference type="ARBA" id="ARBA00015611"/>
    </source>
</evidence>
<keyword evidence="13" id="KW-0732">Signal</keyword>
<evidence type="ECO:0000256" key="23">
    <source>
        <dbReference type="PIRSR" id="PIRSR634016-1"/>
    </source>
</evidence>
<keyword evidence="21" id="KW-0325">Glycoprotein</keyword>
<evidence type="ECO:0000256" key="25">
    <source>
        <dbReference type="PIRSR" id="PIRSR634016-4"/>
    </source>
</evidence>
<feature type="binding site" evidence="24">
    <location>
        <position position="451"/>
    </location>
    <ligand>
        <name>Zn(2+)</name>
        <dbReference type="ChEBI" id="CHEBI:29105"/>
        <note>catalytic</note>
    </ligand>
</feature>
<feature type="active site" description="Proton acceptor" evidence="23">
    <location>
        <position position="448"/>
    </location>
</feature>
<keyword evidence="17 27" id="KW-1133">Transmembrane helix</keyword>
<dbReference type="GeneID" id="108734678"/>
<evidence type="ECO:0000256" key="18">
    <source>
        <dbReference type="ARBA" id="ARBA00023049"/>
    </source>
</evidence>
<dbReference type="InterPro" id="IPR050344">
    <property type="entry name" value="Peptidase_M1_aminopeptidases"/>
</dbReference>
<evidence type="ECO:0000259" key="29">
    <source>
        <dbReference type="Pfam" id="PF11838"/>
    </source>
</evidence>
<dbReference type="RefSeq" id="XP_025832297.1">
    <property type="nucleotide sequence ID" value="XM_025976512.1"/>
</dbReference>
<keyword evidence="19 27" id="KW-0472">Membrane</keyword>
<dbReference type="InterPro" id="IPR042097">
    <property type="entry name" value="Aminopeptidase_N-like_N_sf"/>
</dbReference>
<evidence type="ECO:0000256" key="20">
    <source>
        <dbReference type="ARBA" id="ARBA00023157"/>
    </source>
</evidence>
<feature type="transmembrane region" description="Helical" evidence="27">
    <location>
        <begin position="43"/>
        <end position="67"/>
    </location>
</feature>
<dbReference type="PANTHER" id="PTHR11533:SF294">
    <property type="entry name" value="THYROTROPIN-RELEASING HORMONE-DEGRADING ECTOENZYME"/>
    <property type="match status" value="1"/>
</dbReference>
<keyword evidence="31" id="KW-1185">Reference proteome</keyword>
<dbReference type="FunFam" id="2.60.40.1730:FF:000012">
    <property type="entry name" value="Aminopeptidase N"/>
    <property type="match status" value="1"/>
</dbReference>
<comment type="catalytic activity">
    <reaction evidence="1">
        <text>Release of an N-terminal amino acid, Xaa-|-Yaa- from a peptide, amide or arylamide. Xaa is preferably Ala, but may be most amino acids including Pro (slow action). When a terminal hydrophobic residue is followed by a prolyl residue, the two may be released as an intact Xaa-Pro dipeptide.</text>
        <dbReference type="EC" id="3.4.11.2"/>
    </reaction>
</comment>
<dbReference type="GO" id="GO:0006508">
    <property type="term" value="P:proteolysis"/>
    <property type="evidence" value="ECO:0007669"/>
    <property type="project" value="UniProtKB-KW"/>
</dbReference>